<gene>
    <name evidence="1" type="ORF">FIV42_00635</name>
</gene>
<name>A0A4Y6PM13_PERCE</name>
<proteinExistence type="predicted"/>
<reference evidence="1 2" key="1">
    <citation type="submission" date="2019-06" db="EMBL/GenBank/DDBJ databases">
        <title>Persicimonas caeni gen. nov., sp. nov., a predatory bacterium isolated from solar saltern.</title>
        <authorList>
            <person name="Wang S."/>
        </authorList>
    </citation>
    <scope>NUCLEOTIDE SEQUENCE [LARGE SCALE GENOMIC DNA]</scope>
    <source>
        <strain evidence="1 2">YN101</strain>
    </source>
</reference>
<accession>A0A5B8XZ18</accession>
<dbReference type="AlphaFoldDB" id="A0A4Y6PM13"/>
<keyword evidence="2" id="KW-1185">Reference proteome</keyword>
<dbReference type="Proteomes" id="UP000315995">
    <property type="component" value="Chromosome"/>
</dbReference>
<organism evidence="1 2">
    <name type="scientific">Persicimonas caeni</name>
    <dbReference type="NCBI Taxonomy" id="2292766"/>
    <lineage>
        <taxon>Bacteria</taxon>
        <taxon>Deltaproteobacteria</taxon>
        <taxon>Bradymonadales</taxon>
        <taxon>Bradymonadaceae</taxon>
        <taxon>Persicimonas</taxon>
    </lineage>
</organism>
<protein>
    <submittedName>
        <fullName evidence="1">Uncharacterized protein</fullName>
    </submittedName>
</protein>
<dbReference type="Gene3D" id="1.20.5.340">
    <property type="match status" value="1"/>
</dbReference>
<evidence type="ECO:0000313" key="2">
    <source>
        <dbReference type="Proteomes" id="UP000315995"/>
    </source>
</evidence>
<sequence length="107" mass="12012">MSDLERRVQGLERRDESHAERLRTVEQALVSLAELPDRIDRLADRFDDVIRLDERVSRLESDGHATRADIDILETKVDDLALKLAKWAGGIVAAMAALQFLLKFAGG</sequence>
<evidence type="ECO:0000313" key="1">
    <source>
        <dbReference type="EMBL" id="QDG49290.1"/>
    </source>
</evidence>
<accession>A0A4Y6PM13</accession>
<dbReference type="RefSeq" id="WP_141195789.1">
    <property type="nucleotide sequence ID" value="NZ_CP041186.1"/>
</dbReference>
<dbReference type="SUPFAM" id="SSF57997">
    <property type="entry name" value="Tropomyosin"/>
    <property type="match status" value="1"/>
</dbReference>
<dbReference type="EMBL" id="CP041186">
    <property type="protein sequence ID" value="QDG49290.1"/>
    <property type="molecule type" value="Genomic_DNA"/>
</dbReference>